<dbReference type="InterPro" id="IPR036390">
    <property type="entry name" value="WH_DNA-bd_sf"/>
</dbReference>
<proteinExistence type="predicted"/>
<dbReference type="eggNOG" id="arCOG03411">
    <property type="taxonomic scope" value="Archaea"/>
</dbReference>
<evidence type="ECO:0000259" key="1">
    <source>
        <dbReference type="Pfam" id="PF08100"/>
    </source>
</evidence>
<feature type="domain" description="O-methyltransferase dimerisation" evidence="1">
    <location>
        <begin position="28"/>
        <end position="67"/>
    </location>
</feature>
<dbReference type="GO" id="GO:0046983">
    <property type="term" value="F:protein dimerization activity"/>
    <property type="evidence" value="ECO:0007669"/>
    <property type="project" value="InterPro"/>
</dbReference>
<reference evidence="2 3" key="1">
    <citation type="journal article" date="2014" name="PLoS ONE">
        <title>Genome Sequence of Candidatus Nitrososphaera evergladensis from Group I.1b Enriched from Everglades Soil Reveals Novel Genomic Features of the Ammonia-Oxidizing Archaea.</title>
        <authorList>
            <person name="Zhalnina K.V."/>
            <person name="Dias R."/>
            <person name="Leonard M.T."/>
            <person name="Dorr de Quadros P."/>
            <person name="Camargo F.A."/>
            <person name="Drew J.C."/>
            <person name="Farmerie W.G."/>
            <person name="Daroub S.H."/>
            <person name="Triplett E.W."/>
        </authorList>
    </citation>
    <scope>NUCLEOTIDE SEQUENCE [LARGE SCALE GENOMIC DNA]</scope>
    <source>
        <strain evidence="2 3">SR1</strain>
    </source>
</reference>
<dbReference type="SUPFAM" id="SSF46785">
    <property type="entry name" value="Winged helix' DNA-binding domain"/>
    <property type="match status" value="1"/>
</dbReference>
<organism evidence="2 3">
    <name type="scientific">Candidatus Nitrososphaera evergladensis SR1</name>
    <dbReference type="NCBI Taxonomy" id="1459636"/>
    <lineage>
        <taxon>Archaea</taxon>
        <taxon>Nitrososphaerota</taxon>
        <taxon>Nitrososphaeria</taxon>
        <taxon>Nitrososphaerales</taxon>
        <taxon>Nitrososphaeraceae</taxon>
        <taxon>Nitrososphaera</taxon>
    </lineage>
</organism>
<dbReference type="HOGENOM" id="CLU_2519585_0_0_2"/>
<name>A0A075MU43_9ARCH</name>
<keyword evidence="3" id="KW-1185">Reference proteome</keyword>
<dbReference type="KEGG" id="nev:NTE_00741"/>
<dbReference type="InterPro" id="IPR012967">
    <property type="entry name" value="COMT_dimerisation"/>
</dbReference>
<dbReference type="STRING" id="1459636.NTE_00741"/>
<dbReference type="EMBL" id="CP007174">
    <property type="protein sequence ID" value="AIF82819.1"/>
    <property type="molecule type" value="Genomic_DNA"/>
</dbReference>
<sequence length="84" mass="9366">MIYVFIQHAYTHMSSSSAPSSFARSEFKMLTGFWVSKALMAAVEFDLFTKLAGGRQITLQELQKTLGMERRPLAGPAEIAISYC</sequence>
<evidence type="ECO:0000313" key="2">
    <source>
        <dbReference type="EMBL" id="AIF82819.1"/>
    </source>
</evidence>
<dbReference type="Pfam" id="PF08100">
    <property type="entry name" value="Dimerisation"/>
    <property type="match status" value="1"/>
</dbReference>
<dbReference type="AlphaFoldDB" id="A0A075MU43"/>
<accession>A0A075MU43</accession>
<evidence type="ECO:0000313" key="3">
    <source>
        <dbReference type="Proteomes" id="UP000028194"/>
    </source>
</evidence>
<dbReference type="InterPro" id="IPR036388">
    <property type="entry name" value="WH-like_DNA-bd_sf"/>
</dbReference>
<dbReference type="Proteomes" id="UP000028194">
    <property type="component" value="Chromosome"/>
</dbReference>
<gene>
    <name evidence="2" type="ORF">NTE_00741</name>
</gene>
<protein>
    <recommendedName>
        <fullName evidence="1">O-methyltransferase dimerisation domain-containing protein</fullName>
    </recommendedName>
</protein>
<dbReference type="Gene3D" id="1.10.10.10">
    <property type="entry name" value="Winged helix-like DNA-binding domain superfamily/Winged helix DNA-binding domain"/>
    <property type="match status" value="1"/>
</dbReference>